<dbReference type="EMBL" id="MHIX01000045">
    <property type="protein sequence ID" value="OGY58403.1"/>
    <property type="molecule type" value="Genomic_DNA"/>
</dbReference>
<sequence length="68" mass="7680">MIRINLIEKLKVIFRINKGKSSESRQGSVGILNESKGSTFKNNKVSGFETAMIDKGENTTTEENEFKR</sequence>
<reference evidence="1 2" key="1">
    <citation type="journal article" date="2016" name="Nat. Commun.">
        <title>Thousands of microbial genomes shed light on interconnected biogeochemical processes in an aquifer system.</title>
        <authorList>
            <person name="Anantharaman K."/>
            <person name="Brown C.T."/>
            <person name="Hug L.A."/>
            <person name="Sharon I."/>
            <person name="Castelle C.J."/>
            <person name="Probst A.J."/>
            <person name="Thomas B.C."/>
            <person name="Singh A."/>
            <person name="Wilkins M.J."/>
            <person name="Karaoz U."/>
            <person name="Brodie E.L."/>
            <person name="Williams K.H."/>
            <person name="Hubbard S.S."/>
            <person name="Banfield J.F."/>
        </authorList>
    </citation>
    <scope>NUCLEOTIDE SEQUENCE [LARGE SCALE GENOMIC DNA]</scope>
</reference>
<evidence type="ECO:0000313" key="1">
    <source>
        <dbReference type="EMBL" id="OGY58403.1"/>
    </source>
</evidence>
<organism evidence="1 2">
    <name type="scientific">Candidatus Colwellbacteria bacterium RIFCSPHIGHO2_12_FULL_44_17</name>
    <dbReference type="NCBI Taxonomy" id="1797689"/>
    <lineage>
        <taxon>Bacteria</taxon>
        <taxon>Candidatus Colwelliibacteriota</taxon>
    </lineage>
</organism>
<dbReference type="Proteomes" id="UP000178515">
    <property type="component" value="Unassembled WGS sequence"/>
</dbReference>
<accession>A0A1G1Z186</accession>
<dbReference type="AlphaFoldDB" id="A0A1G1Z186"/>
<name>A0A1G1Z186_9BACT</name>
<gene>
    <name evidence="1" type="ORF">A3F24_02035</name>
</gene>
<comment type="caution">
    <text evidence="1">The sequence shown here is derived from an EMBL/GenBank/DDBJ whole genome shotgun (WGS) entry which is preliminary data.</text>
</comment>
<proteinExistence type="predicted"/>
<dbReference type="STRING" id="1797689.A3F24_02035"/>
<evidence type="ECO:0000313" key="2">
    <source>
        <dbReference type="Proteomes" id="UP000178515"/>
    </source>
</evidence>
<protein>
    <submittedName>
        <fullName evidence="1">Uncharacterized protein</fullName>
    </submittedName>
</protein>